<name>A0A9D5CLZ6_9LILI</name>
<evidence type="ECO:0000313" key="9">
    <source>
        <dbReference type="Proteomes" id="UP001085076"/>
    </source>
</evidence>
<dbReference type="GO" id="GO:0043565">
    <property type="term" value="F:sequence-specific DNA binding"/>
    <property type="evidence" value="ECO:0007669"/>
    <property type="project" value="TreeGrafter"/>
</dbReference>
<keyword evidence="5" id="KW-0539">Nucleus</keyword>
<dbReference type="AlphaFoldDB" id="A0A9D5CLZ6"/>
<evidence type="ECO:0000256" key="1">
    <source>
        <dbReference type="ARBA" id="ARBA00004123"/>
    </source>
</evidence>
<evidence type="ECO:0000256" key="3">
    <source>
        <dbReference type="ARBA" id="ARBA00023125"/>
    </source>
</evidence>
<feature type="region of interest" description="Disordered" evidence="6">
    <location>
        <begin position="1"/>
        <end position="79"/>
    </location>
</feature>
<dbReference type="GO" id="GO:0005634">
    <property type="term" value="C:nucleus"/>
    <property type="evidence" value="ECO:0007669"/>
    <property type="project" value="UniProtKB-SubCell"/>
</dbReference>
<dbReference type="InterPro" id="IPR017887">
    <property type="entry name" value="TF_TCP_subgr"/>
</dbReference>
<keyword evidence="4" id="KW-0804">Transcription</keyword>
<feature type="region of interest" description="Disordered" evidence="6">
    <location>
        <begin position="170"/>
        <end position="247"/>
    </location>
</feature>
<dbReference type="OrthoDB" id="1911901at2759"/>
<feature type="compositionally biased region" description="Polar residues" evidence="6">
    <location>
        <begin position="223"/>
        <end position="247"/>
    </location>
</feature>
<dbReference type="PANTHER" id="PTHR31072">
    <property type="entry name" value="TRANSCRIPTION FACTOR TCP4-RELATED"/>
    <property type="match status" value="1"/>
</dbReference>
<comment type="caution">
    <text evidence="8">The sequence shown here is derived from an EMBL/GenBank/DDBJ whole genome shotgun (WGS) entry which is preliminary data.</text>
</comment>
<dbReference type="Proteomes" id="UP001085076">
    <property type="component" value="Miscellaneous, Linkage group lg04"/>
</dbReference>
<organism evidence="8 9">
    <name type="scientific">Dioscorea zingiberensis</name>
    <dbReference type="NCBI Taxonomy" id="325984"/>
    <lineage>
        <taxon>Eukaryota</taxon>
        <taxon>Viridiplantae</taxon>
        <taxon>Streptophyta</taxon>
        <taxon>Embryophyta</taxon>
        <taxon>Tracheophyta</taxon>
        <taxon>Spermatophyta</taxon>
        <taxon>Magnoliopsida</taxon>
        <taxon>Liliopsida</taxon>
        <taxon>Dioscoreales</taxon>
        <taxon>Dioscoreaceae</taxon>
        <taxon>Dioscorea</taxon>
    </lineage>
</organism>
<sequence length="356" mass="37817">MDQREGGAGRRPNFVPLQLLEKKEEEPCSSSGYPALAISTAPPQDLSTTPSTSTEQAKKPPPKRSSTKDRHTKVEGRGRRIRMPALCAARVFQLTRELGHKSDGETIEWLLQQAEPAVIAATGTGTIPANFTSLNISMRSSGSSISAPHHLRSAAAGYFSQSIANPHYFGQPLRFPQDQGPSSAMLSFNSDADNTSARKRRWEQDPPPHNLQQQQQQQQQQQMASYSQSGSSHGQVPTTLWMVTNPGNQISGADSSWPFPSLSGTSTAAMFRGSMSSGLHFMNFPAPMALMPSQQLGLSSGVGGGEAGHMSMLAALNAYRPLAGGGGSTGGDPAGTRQASQHGGGDRHDSMSTSDS</sequence>
<dbReference type="GO" id="GO:0003700">
    <property type="term" value="F:DNA-binding transcription factor activity"/>
    <property type="evidence" value="ECO:0007669"/>
    <property type="project" value="InterPro"/>
</dbReference>
<feature type="compositionally biased region" description="Polar residues" evidence="6">
    <location>
        <begin position="179"/>
        <end position="195"/>
    </location>
</feature>
<evidence type="ECO:0000256" key="4">
    <source>
        <dbReference type="ARBA" id="ARBA00023163"/>
    </source>
</evidence>
<feature type="compositionally biased region" description="Low complexity" evidence="6">
    <location>
        <begin position="212"/>
        <end position="222"/>
    </location>
</feature>
<reference evidence="8" key="2">
    <citation type="journal article" date="2022" name="Hortic Res">
        <title>The genome of Dioscorea zingiberensis sheds light on the biosynthesis, origin and evolution of the medicinally important diosgenin saponins.</title>
        <authorList>
            <person name="Li Y."/>
            <person name="Tan C."/>
            <person name="Li Z."/>
            <person name="Guo J."/>
            <person name="Li S."/>
            <person name="Chen X."/>
            <person name="Wang C."/>
            <person name="Dai X."/>
            <person name="Yang H."/>
            <person name="Song W."/>
            <person name="Hou L."/>
            <person name="Xu J."/>
            <person name="Tong Z."/>
            <person name="Xu A."/>
            <person name="Yuan X."/>
            <person name="Wang W."/>
            <person name="Yang Q."/>
            <person name="Chen L."/>
            <person name="Sun Z."/>
            <person name="Wang K."/>
            <person name="Pan B."/>
            <person name="Chen J."/>
            <person name="Bao Y."/>
            <person name="Liu F."/>
            <person name="Qi X."/>
            <person name="Gang D.R."/>
            <person name="Wen J."/>
            <person name="Li J."/>
        </authorList>
    </citation>
    <scope>NUCLEOTIDE SEQUENCE</scope>
    <source>
        <strain evidence="8">Dzin_1.0</strain>
    </source>
</reference>
<dbReference type="InterPro" id="IPR005333">
    <property type="entry name" value="Transcription_factor_TCP"/>
</dbReference>
<evidence type="ECO:0000256" key="2">
    <source>
        <dbReference type="ARBA" id="ARBA00023015"/>
    </source>
</evidence>
<dbReference type="PANTHER" id="PTHR31072:SF170">
    <property type="entry name" value="TRANSCRIPTION FACTOR TCP15-RELATED"/>
    <property type="match status" value="1"/>
</dbReference>
<keyword evidence="9" id="KW-1185">Reference proteome</keyword>
<dbReference type="PROSITE" id="PS51369">
    <property type="entry name" value="TCP"/>
    <property type="match status" value="1"/>
</dbReference>
<gene>
    <name evidence="8" type="ORF">J5N97_017244</name>
</gene>
<dbReference type="EMBL" id="JAGGNH010000004">
    <property type="protein sequence ID" value="KAJ0975279.1"/>
    <property type="molecule type" value="Genomic_DNA"/>
</dbReference>
<feature type="compositionally biased region" description="Basic and acidic residues" evidence="6">
    <location>
        <begin position="66"/>
        <end position="78"/>
    </location>
</feature>
<keyword evidence="2" id="KW-0805">Transcription regulation</keyword>
<comment type="subcellular location">
    <subcellularLocation>
        <location evidence="1">Nucleus</location>
    </subcellularLocation>
</comment>
<feature type="domain" description="TCP" evidence="7">
    <location>
        <begin position="67"/>
        <end position="121"/>
    </location>
</feature>
<keyword evidence="3" id="KW-0238">DNA-binding</keyword>
<evidence type="ECO:0000259" key="7">
    <source>
        <dbReference type="PROSITE" id="PS51369"/>
    </source>
</evidence>
<proteinExistence type="predicted"/>
<evidence type="ECO:0000256" key="6">
    <source>
        <dbReference type="SAM" id="MobiDB-lite"/>
    </source>
</evidence>
<reference evidence="8" key="1">
    <citation type="submission" date="2021-03" db="EMBL/GenBank/DDBJ databases">
        <authorList>
            <person name="Li Z."/>
            <person name="Yang C."/>
        </authorList>
    </citation>
    <scope>NUCLEOTIDE SEQUENCE</scope>
    <source>
        <strain evidence="8">Dzin_1.0</strain>
        <tissue evidence="8">Leaf</tissue>
    </source>
</reference>
<feature type="region of interest" description="Disordered" evidence="6">
    <location>
        <begin position="322"/>
        <end position="356"/>
    </location>
</feature>
<protein>
    <recommendedName>
        <fullName evidence="7">TCP domain-containing protein</fullName>
    </recommendedName>
</protein>
<evidence type="ECO:0000256" key="5">
    <source>
        <dbReference type="ARBA" id="ARBA00023242"/>
    </source>
</evidence>
<evidence type="ECO:0000313" key="8">
    <source>
        <dbReference type="EMBL" id="KAJ0975279.1"/>
    </source>
</evidence>
<dbReference type="Pfam" id="PF03634">
    <property type="entry name" value="TCP"/>
    <property type="match status" value="1"/>
</dbReference>
<feature type="compositionally biased region" description="Gly residues" evidence="6">
    <location>
        <begin position="323"/>
        <end position="333"/>
    </location>
</feature>
<accession>A0A9D5CLZ6</accession>
<feature type="compositionally biased region" description="Polar residues" evidence="6">
    <location>
        <begin position="41"/>
        <end position="55"/>
    </location>
</feature>